<sequence length="80" mass="9183">MKITYDKQADAMYLQFQKGVFLRNKEVDEGIILDIGKGNKILGIEILDASKRIKPKNLNYLNFQIPISTSFISSKEIKFT</sequence>
<dbReference type="PANTHER" id="PTHR37029">
    <property type="entry name" value="SSR1768 PROTEIN"/>
    <property type="match status" value="1"/>
</dbReference>
<evidence type="ECO:0008006" key="3">
    <source>
        <dbReference type="Google" id="ProtNLM"/>
    </source>
</evidence>
<dbReference type="Pfam" id="PF10049">
    <property type="entry name" value="DUF2283"/>
    <property type="match status" value="1"/>
</dbReference>
<accession>A0A1F6VHK8</accession>
<protein>
    <recommendedName>
        <fullName evidence="3">DUF2283 domain-containing protein</fullName>
    </recommendedName>
</protein>
<gene>
    <name evidence="1" type="ORF">A2824_01970</name>
</gene>
<organism evidence="1 2">
    <name type="scientific">Candidatus Nomurabacteria bacterium RIFCSPHIGHO2_01_FULL_42_16</name>
    <dbReference type="NCBI Taxonomy" id="1801743"/>
    <lineage>
        <taxon>Bacteria</taxon>
        <taxon>Candidatus Nomuraibacteriota</taxon>
    </lineage>
</organism>
<evidence type="ECO:0000313" key="1">
    <source>
        <dbReference type="EMBL" id="OGI69141.1"/>
    </source>
</evidence>
<dbReference type="Proteomes" id="UP000178059">
    <property type="component" value="Unassembled WGS sequence"/>
</dbReference>
<dbReference type="AlphaFoldDB" id="A0A1F6VHK8"/>
<reference evidence="1 2" key="1">
    <citation type="journal article" date="2016" name="Nat. Commun.">
        <title>Thousands of microbial genomes shed light on interconnected biogeochemical processes in an aquifer system.</title>
        <authorList>
            <person name="Anantharaman K."/>
            <person name="Brown C.T."/>
            <person name="Hug L.A."/>
            <person name="Sharon I."/>
            <person name="Castelle C.J."/>
            <person name="Probst A.J."/>
            <person name="Thomas B.C."/>
            <person name="Singh A."/>
            <person name="Wilkins M.J."/>
            <person name="Karaoz U."/>
            <person name="Brodie E.L."/>
            <person name="Williams K.H."/>
            <person name="Hubbard S.S."/>
            <person name="Banfield J.F."/>
        </authorList>
    </citation>
    <scope>NUCLEOTIDE SEQUENCE [LARGE SCALE GENOMIC DNA]</scope>
</reference>
<dbReference type="PANTHER" id="PTHR37029:SF1">
    <property type="entry name" value="SSR1768 PROTEIN"/>
    <property type="match status" value="1"/>
</dbReference>
<evidence type="ECO:0000313" key="2">
    <source>
        <dbReference type="Proteomes" id="UP000178059"/>
    </source>
</evidence>
<dbReference type="STRING" id="1801743.A2824_01970"/>
<proteinExistence type="predicted"/>
<dbReference type="InterPro" id="IPR019270">
    <property type="entry name" value="DUF2283"/>
</dbReference>
<name>A0A1F6VHK8_9BACT</name>
<dbReference type="EMBL" id="MFTT01000033">
    <property type="protein sequence ID" value="OGI69141.1"/>
    <property type="molecule type" value="Genomic_DNA"/>
</dbReference>
<comment type="caution">
    <text evidence="1">The sequence shown here is derived from an EMBL/GenBank/DDBJ whole genome shotgun (WGS) entry which is preliminary data.</text>
</comment>